<dbReference type="Proteomes" id="UP001605036">
    <property type="component" value="Unassembled WGS sequence"/>
</dbReference>
<evidence type="ECO:0000313" key="2">
    <source>
        <dbReference type="EMBL" id="KAL2612474.1"/>
    </source>
</evidence>
<gene>
    <name evidence="2" type="ORF">R1flu_024166</name>
</gene>
<evidence type="ECO:0000313" key="3">
    <source>
        <dbReference type="Proteomes" id="UP001605036"/>
    </source>
</evidence>
<organism evidence="2 3">
    <name type="scientific">Riccia fluitans</name>
    <dbReference type="NCBI Taxonomy" id="41844"/>
    <lineage>
        <taxon>Eukaryota</taxon>
        <taxon>Viridiplantae</taxon>
        <taxon>Streptophyta</taxon>
        <taxon>Embryophyta</taxon>
        <taxon>Marchantiophyta</taxon>
        <taxon>Marchantiopsida</taxon>
        <taxon>Marchantiidae</taxon>
        <taxon>Marchantiales</taxon>
        <taxon>Ricciaceae</taxon>
        <taxon>Riccia</taxon>
    </lineage>
</organism>
<name>A0ABD1XU72_9MARC</name>
<comment type="caution">
    <text evidence="2">The sequence shown here is derived from an EMBL/GenBank/DDBJ whole genome shotgun (WGS) entry which is preliminary data.</text>
</comment>
<sequence length="110" mass="11878">MASRVGRVVSKMWSLSKSTARVSVPAGTSSSSAGSRSVPRFSSPSTSQQQQNLFGSRRYLQFSATPGEIRCIFSMIPRHNANATARLVSKLSGDLCPDLEGRLARYVSPI</sequence>
<evidence type="ECO:0000256" key="1">
    <source>
        <dbReference type="SAM" id="MobiDB-lite"/>
    </source>
</evidence>
<dbReference type="AlphaFoldDB" id="A0ABD1XU72"/>
<accession>A0ABD1XU72</accession>
<dbReference type="EMBL" id="JBHFFA010000007">
    <property type="protein sequence ID" value="KAL2612474.1"/>
    <property type="molecule type" value="Genomic_DNA"/>
</dbReference>
<feature type="compositionally biased region" description="Low complexity" evidence="1">
    <location>
        <begin position="23"/>
        <end position="43"/>
    </location>
</feature>
<keyword evidence="3" id="KW-1185">Reference proteome</keyword>
<reference evidence="2 3" key="1">
    <citation type="submission" date="2024-09" db="EMBL/GenBank/DDBJ databases">
        <title>Chromosome-scale assembly of Riccia fluitans.</title>
        <authorList>
            <person name="Paukszto L."/>
            <person name="Sawicki J."/>
            <person name="Karawczyk K."/>
            <person name="Piernik-Szablinska J."/>
            <person name="Szczecinska M."/>
            <person name="Mazdziarz M."/>
        </authorList>
    </citation>
    <scope>NUCLEOTIDE SEQUENCE [LARGE SCALE GENOMIC DNA]</scope>
    <source>
        <strain evidence="2">Rf_01</strain>
        <tissue evidence="2">Aerial parts of the thallus</tissue>
    </source>
</reference>
<protein>
    <submittedName>
        <fullName evidence="2">Uncharacterized protein</fullName>
    </submittedName>
</protein>
<proteinExistence type="predicted"/>
<feature type="region of interest" description="Disordered" evidence="1">
    <location>
        <begin position="16"/>
        <end position="51"/>
    </location>
</feature>